<protein>
    <submittedName>
        <fullName evidence="1">Uncharacterized protein</fullName>
    </submittedName>
</protein>
<gene>
    <name evidence="1" type="ORF">FP2506_09931</name>
</gene>
<proteinExistence type="predicted"/>
<organism evidence="1 2">
    <name type="scientific">Fulvimarina pelagi HTCC2506</name>
    <dbReference type="NCBI Taxonomy" id="314231"/>
    <lineage>
        <taxon>Bacteria</taxon>
        <taxon>Pseudomonadati</taxon>
        <taxon>Pseudomonadota</taxon>
        <taxon>Alphaproteobacteria</taxon>
        <taxon>Hyphomicrobiales</taxon>
        <taxon>Aurantimonadaceae</taxon>
        <taxon>Fulvimarina</taxon>
    </lineage>
</organism>
<evidence type="ECO:0000313" key="1">
    <source>
        <dbReference type="EMBL" id="EAU43154.1"/>
    </source>
</evidence>
<evidence type="ECO:0000313" key="2">
    <source>
        <dbReference type="Proteomes" id="UP000004310"/>
    </source>
</evidence>
<dbReference type="EMBL" id="AATP01000001">
    <property type="protein sequence ID" value="EAU43154.1"/>
    <property type="molecule type" value="Genomic_DNA"/>
</dbReference>
<name>Q0G5B0_9HYPH</name>
<comment type="caution">
    <text evidence="1">The sequence shown here is derived from an EMBL/GenBank/DDBJ whole genome shotgun (WGS) entry which is preliminary data.</text>
</comment>
<reference evidence="1 2" key="1">
    <citation type="journal article" date="2010" name="J. Bacteriol.">
        <title>Genome sequence of Fulvimarina pelagi HTCC2506T, a Mn(II)-oxidizing alphaproteobacterium possessing an aerobic anoxygenic photosynthetic gene cluster and Xanthorhodopsin.</title>
        <authorList>
            <person name="Kang I."/>
            <person name="Oh H.M."/>
            <person name="Lim S.I."/>
            <person name="Ferriera S."/>
            <person name="Giovannoni S.J."/>
            <person name="Cho J.C."/>
        </authorList>
    </citation>
    <scope>NUCLEOTIDE SEQUENCE [LARGE SCALE GENOMIC DNA]</scope>
    <source>
        <strain evidence="1 2">HTCC2506</strain>
    </source>
</reference>
<accession>Q0G5B0</accession>
<dbReference type="HOGENOM" id="CLU_3118149_0_0_5"/>
<keyword evidence="2" id="KW-1185">Reference proteome</keyword>
<dbReference type="AlphaFoldDB" id="Q0G5B0"/>
<dbReference type="Proteomes" id="UP000004310">
    <property type="component" value="Unassembled WGS sequence"/>
</dbReference>
<sequence>MDFPVEEEHEASRFLEELCTEEKLPLDALSLRTMSAEFSSETAPICWCFH</sequence>